<name>A0A1R1X2J5_9FUNG</name>
<reference evidence="1 2" key="1">
    <citation type="submission" date="2017-01" db="EMBL/GenBank/DDBJ databases">
        <authorList>
            <person name="Mah S.A."/>
            <person name="Swanson W.J."/>
            <person name="Moy G.W."/>
            <person name="Vacquier V.D."/>
        </authorList>
    </citation>
    <scope>NUCLEOTIDE SEQUENCE [LARGE SCALE GENOMIC DNA]</scope>
    <source>
        <strain evidence="1 2">GSMNP</strain>
    </source>
</reference>
<accession>A0A1R1X2J5</accession>
<organism evidence="1 2">
    <name type="scientific">Smittium culicis</name>
    <dbReference type="NCBI Taxonomy" id="133412"/>
    <lineage>
        <taxon>Eukaryota</taxon>
        <taxon>Fungi</taxon>
        <taxon>Fungi incertae sedis</taxon>
        <taxon>Zoopagomycota</taxon>
        <taxon>Kickxellomycotina</taxon>
        <taxon>Harpellomycetes</taxon>
        <taxon>Harpellales</taxon>
        <taxon>Legeriomycetaceae</taxon>
        <taxon>Smittium</taxon>
    </lineage>
</organism>
<dbReference type="EMBL" id="LSSN01005663">
    <property type="protein sequence ID" value="OMJ08858.1"/>
    <property type="molecule type" value="Genomic_DNA"/>
</dbReference>
<sequence>MDPCQFQNWAHNFREGMRAQWQNKLQNTKLPFLLLDSPPLTLGGGDPVRTSFRGRFVFFDDRYKSFCRFGPCSTKKTLNGFLVILTVRFRFLRRYFETLLHNVTDKLIFCKLFSGSPEHQEAPSHYMSD</sequence>
<evidence type="ECO:0000313" key="1">
    <source>
        <dbReference type="EMBL" id="OMJ08858.1"/>
    </source>
</evidence>
<evidence type="ECO:0000313" key="2">
    <source>
        <dbReference type="Proteomes" id="UP000187283"/>
    </source>
</evidence>
<dbReference type="Proteomes" id="UP000187283">
    <property type="component" value="Unassembled WGS sequence"/>
</dbReference>
<protein>
    <submittedName>
        <fullName evidence="1">Uncharacterized protein</fullName>
    </submittedName>
</protein>
<proteinExistence type="predicted"/>
<gene>
    <name evidence="1" type="ORF">AYI70_g11274</name>
</gene>
<dbReference type="AlphaFoldDB" id="A0A1R1X2J5"/>
<comment type="caution">
    <text evidence="1">The sequence shown here is derived from an EMBL/GenBank/DDBJ whole genome shotgun (WGS) entry which is preliminary data.</text>
</comment>
<keyword evidence="2" id="KW-1185">Reference proteome</keyword>